<comment type="caution">
    <text evidence="1">The sequence shown here is derived from an EMBL/GenBank/DDBJ whole genome shotgun (WGS) entry which is preliminary data.</text>
</comment>
<dbReference type="AlphaFoldDB" id="A0AAE1GKM0"/>
<reference evidence="1" key="1">
    <citation type="submission" date="2023-10" db="EMBL/GenBank/DDBJ databases">
        <title>Genome assemblies of two species of porcelain crab, Petrolisthes cinctipes and Petrolisthes manimaculis (Anomura: Porcellanidae).</title>
        <authorList>
            <person name="Angst P."/>
        </authorList>
    </citation>
    <scope>NUCLEOTIDE SEQUENCE</scope>
    <source>
        <strain evidence="1">PB745_01</strain>
        <tissue evidence="1">Gill</tissue>
    </source>
</reference>
<name>A0AAE1GKM0_PETCI</name>
<gene>
    <name evidence="1" type="ORF">Pcinc_002601</name>
</gene>
<evidence type="ECO:0000313" key="2">
    <source>
        <dbReference type="Proteomes" id="UP001286313"/>
    </source>
</evidence>
<proteinExistence type="predicted"/>
<sequence length="137" mass="15176">MRSPHLTVLSTNVRGLRTNIGDLTHNFILRHRTDIAVVTERWLISEGRLVLVEEGPSAYGLGCHPDWMCRRQGQGIHRAAKVFSASACSSPPVHFETHRSALVRVSTSACGREEVLCIAAIQEEQNPPQQDSPLRGK</sequence>
<keyword evidence="2" id="KW-1185">Reference proteome</keyword>
<evidence type="ECO:0000313" key="1">
    <source>
        <dbReference type="EMBL" id="KAK3893596.1"/>
    </source>
</evidence>
<organism evidence="1 2">
    <name type="scientific">Petrolisthes cinctipes</name>
    <name type="common">Flat porcelain crab</name>
    <dbReference type="NCBI Taxonomy" id="88211"/>
    <lineage>
        <taxon>Eukaryota</taxon>
        <taxon>Metazoa</taxon>
        <taxon>Ecdysozoa</taxon>
        <taxon>Arthropoda</taxon>
        <taxon>Crustacea</taxon>
        <taxon>Multicrustacea</taxon>
        <taxon>Malacostraca</taxon>
        <taxon>Eumalacostraca</taxon>
        <taxon>Eucarida</taxon>
        <taxon>Decapoda</taxon>
        <taxon>Pleocyemata</taxon>
        <taxon>Anomura</taxon>
        <taxon>Galatheoidea</taxon>
        <taxon>Porcellanidae</taxon>
        <taxon>Petrolisthes</taxon>
    </lineage>
</organism>
<dbReference type="EMBL" id="JAWQEG010000198">
    <property type="protein sequence ID" value="KAK3893596.1"/>
    <property type="molecule type" value="Genomic_DNA"/>
</dbReference>
<protein>
    <submittedName>
        <fullName evidence="1">Uncharacterized protein</fullName>
    </submittedName>
</protein>
<accession>A0AAE1GKM0</accession>
<dbReference type="Proteomes" id="UP001286313">
    <property type="component" value="Unassembled WGS sequence"/>
</dbReference>